<dbReference type="Proteomes" id="UP000199301">
    <property type="component" value="Unassembled WGS sequence"/>
</dbReference>
<keyword evidence="2" id="KW-0812">Transmembrane</keyword>
<sequence length="159" mass="17793">MRRSDSSGRATRESTRANEGVSPDWVVTALALFVGWYLTARYVGDNYGWYWPWVLLVLCLLVLFGRRRRSKRSSRRGPEHERPSARRERADERRTSQGTPPVTDGGRDRRRCTHAASEGSPAGVRVSRDSLRSTTTAAAKNASATSRPIEPLPVSPRAK</sequence>
<evidence type="ECO:0000313" key="3">
    <source>
        <dbReference type="EMBL" id="SDR09229.1"/>
    </source>
</evidence>
<feature type="compositionally biased region" description="Low complexity" evidence="1">
    <location>
        <begin position="133"/>
        <end position="146"/>
    </location>
</feature>
<feature type="compositionally biased region" description="Pro residues" evidence="1">
    <location>
        <begin position="150"/>
        <end position="159"/>
    </location>
</feature>
<feature type="compositionally biased region" description="Basic and acidic residues" evidence="1">
    <location>
        <begin position="76"/>
        <end position="95"/>
    </location>
</feature>
<gene>
    <name evidence="3" type="ORF">SAMN04489718_3476</name>
</gene>
<feature type="transmembrane region" description="Helical" evidence="2">
    <location>
        <begin position="21"/>
        <end position="38"/>
    </location>
</feature>
<keyword evidence="2" id="KW-0472">Membrane</keyword>
<organism evidence="3 4">
    <name type="scientific">Actinopolyspora saharensis</name>
    <dbReference type="NCBI Taxonomy" id="995062"/>
    <lineage>
        <taxon>Bacteria</taxon>
        <taxon>Bacillati</taxon>
        <taxon>Actinomycetota</taxon>
        <taxon>Actinomycetes</taxon>
        <taxon>Actinopolysporales</taxon>
        <taxon>Actinopolysporaceae</taxon>
        <taxon>Actinopolyspora</taxon>
    </lineage>
</organism>
<keyword evidence="2" id="KW-1133">Transmembrane helix</keyword>
<name>A0A1H1G844_9ACTN</name>
<protein>
    <submittedName>
        <fullName evidence="3">Uncharacterized protein</fullName>
    </submittedName>
</protein>
<evidence type="ECO:0000256" key="2">
    <source>
        <dbReference type="SAM" id="Phobius"/>
    </source>
</evidence>
<dbReference type="EMBL" id="FNKO01000002">
    <property type="protein sequence ID" value="SDR09229.1"/>
    <property type="molecule type" value="Genomic_DNA"/>
</dbReference>
<dbReference type="AlphaFoldDB" id="A0A1H1G844"/>
<proteinExistence type="predicted"/>
<keyword evidence="4" id="KW-1185">Reference proteome</keyword>
<evidence type="ECO:0000313" key="4">
    <source>
        <dbReference type="Proteomes" id="UP000199301"/>
    </source>
</evidence>
<accession>A0A1H1G844</accession>
<feature type="region of interest" description="Disordered" evidence="1">
    <location>
        <begin position="68"/>
        <end position="159"/>
    </location>
</feature>
<reference evidence="4" key="1">
    <citation type="submission" date="2016-10" db="EMBL/GenBank/DDBJ databases">
        <authorList>
            <person name="Varghese N."/>
            <person name="Submissions S."/>
        </authorList>
    </citation>
    <scope>NUCLEOTIDE SEQUENCE [LARGE SCALE GENOMIC DNA]</scope>
    <source>
        <strain evidence="4">DSM 45459</strain>
    </source>
</reference>
<feature type="transmembrane region" description="Helical" evidence="2">
    <location>
        <begin position="50"/>
        <end position="66"/>
    </location>
</feature>
<evidence type="ECO:0000256" key="1">
    <source>
        <dbReference type="SAM" id="MobiDB-lite"/>
    </source>
</evidence>